<evidence type="ECO:0000256" key="7">
    <source>
        <dbReference type="ARBA" id="ARBA00023136"/>
    </source>
</evidence>
<comment type="subcellular location">
    <subcellularLocation>
        <location evidence="1">Cell membrane</location>
        <topology evidence="1">Multi-pass membrane protein</topology>
    </subcellularLocation>
</comment>
<evidence type="ECO:0000256" key="2">
    <source>
        <dbReference type="ARBA" id="ARBA00010942"/>
    </source>
</evidence>
<dbReference type="Gene3D" id="1.20.1640.10">
    <property type="entry name" value="Multidrug efflux transporter AcrB transmembrane domain"/>
    <property type="match status" value="2"/>
</dbReference>
<reference evidence="9 10" key="1">
    <citation type="submission" date="2015-09" db="EMBL/GenBank/DDBJ databases">
        <title>Genome announcement of multiple Pseudomonas syringae strains.</title>
        <authorList>
            <person name="Thakur S."/>
            <person name="Wang P.W."/>
            <person name="Gong Y."/>
            <person name="Weir B.S."/>
            <person name="Guttman D.S."/>
        </authorList>
    </citation>
    <scope>NUCLEOTIDE SEQUENCE [LARGE SCALE GENOMIC DNA]</scope>
    <source>
        <strain evidence="9 10">ICMP2740</strain>
    </source>
</reference>
<name>A0ABD4BCV4_PSESH</name>
<feature type="transmembrane region" description="Helical" evidence="8">
    <location>
        <begin position="883"/>
        <end position="902"/>
    </location>
</feature>
<comment type="similarity">
    <text evidence="2">Belongs to the resistance-nodulation-cell division (RND) (TC 2.A.6) family.</text>
</comment>
<feature type="transmembrane region" description="Helical" evidence="8">
    <location>
        <begin position="529"/>
        <end position="553"/>
    </location>
</feature>
<evidence type="ECO:0000256" key="4">
    <source>
        <dbReference type="ARBA" id="ARBA00022475"/>
    </source>
</evidence>
<feature type="transmembrane region" description="Helical" evidence="8">
    <location>
        <begin position="484"/>
        <end position="508"/>
    </location>
</feature>
<evidence type="ECO:0000256" key="8">
    <source>
        <dbReference type="SAM" id="Phobius"/>
    </source>
</evidence>
<evidence type="ECO:0000256" key="6">
    <source>
        <dbReference type="ARBA" id="ARBA00022989"/>
    </source>
</evidence>
<keyword evidence="7 8" id="KW-0472">Membrane</keyword>
<evidence type="ECO:0000256" key="5">
    <source>
        <dbReference type="ARBA" id="ARBA00022692"/>
    </source>
</evidence>
<dbReference type="Proteomes" id="UP000050396">
    <property type="component" value="Unassembled WGS sequence"/>
</dbReference>
<evidence type="ECO:0000256" key="1">
    <source>
        <dbReference type="ARBA" id="ARBA00004651"/>
    </source>
</evidence>
<dbReference type="SUPFAM" id="SSF82866">
    <property type="entry name" value="Multidrug efflux transporter AcrB transmembrane domain"/>
    <property type="match status" value="2"/>
</dbReference>
<dbReference type="Gene3D" id="3.30.70.1320">
    <property type="entry name" value="Multidrug efflux transporter AcrB pore domain like"/>
    <property type="match status" value="1"/>
</dbReference>
<sequence length="1051" mass="113315">MFERLIQFAIEQRIVVMLAVLLMAGLGIASYQKLPIDAVPDITNVQVQINTSAPGFSPLETEQRITFAIETNMAGLPGLQQTRSLSRSGLSQVTVIFEDGTDLFFARQLVGERLQIAKDQLPEGVDAMMGPISTGLGEIFLWTVEAREGALKEDGTPYTPTDLRVIQDWIIKPQLRNVPGVAEINTIGGFARQYQIAPDPKKLAAYKLTLNDLVAALERNNANVGAGYIERGGEQLLIRAPGQLGTVDDIANIVIANVQGTPIRISSVAEVGIGKEMRSGAATENGREVVLGTVFMLIGENSRTVSQAVAAKLADINRTLPEGVEAVTVYDRTNLVEKAIATVKKNLIEGAILVIVILFLFLGNIRAALITAMVIPLAMLFTFTGMFTNKVSANLMSLGALDFGIIVDGAVVIVENAIRRLAHAQKKYGRMLTRSERFQEVFAAAREARRPLIFGQLIIMVVYLPIFALTGVEGKMFHPMAFTVVIALLGAMILSVTFVPAAIAMFVTGKVKEEEGFVMRTARHRYAPILSWVLGHRSIAFGLALVLIVLSGFTASRMGSEFIPSLSEGDFALQALRVPGTSLTQSVDMQQRLEKAIIEKVPEVQRVFARTGTAEIAADPMPPNISDSYVMLKPQSEWPDPDKSREALIADMQKAAASVPGSNYELSQPIQLRFNELVSGVRSDVAVKVFGDDMNVLNQTAAKIAATLQKVSGASEVKVEQTTGLPVLTIKIDRDKAARYGLNVADVQDAIAIALGGRQAGTLYEGDRRFDMVVRLSEQLRTDVNGLSSLLIPVPASANSNQQISFISLSQVASLDLVLGPNQISRENGKRVVIVSANVRGRDLGSFVEEAGTTIDSGVQIPAGYWTNWGGQFEQLQSAAKRLQIVVPVALLLVLALLFMMFNNLKDGLLVFTGIPFALTGGVMALWLRDIPLSISAGVGFIALSGVAVLNGLVMIAFIRSLREEGHSLHNAINEGALTRLRPVLMTALVASLGFIPMALATGTGAEVQRPLATVVIGGILSSTALTLLVLPALYQWAHRREDEKAVEALK</sequence>
<dbReference type="InterPro" id="IPR004763">
    <property type="entry name" value="CusA-like"/>
</dbReference>
<feature type="transmembrane region" description="Helical" evidence="8">
    <location>
        <begin position="980"/>
        <end position="1000"/>
    </location>
</feature>
<keyword evidence="5 8" id="KW-0812">Transmembrane</keyword>
<feature type="transmembrane region" description="Helical" evidence="8">
    <location>
        <begin position="369"/>
        <end position="389"/>
    </location>
</feature>
<comment type="caution">
    <text evidence="9">The sequence shown here is derived from an EMBL/GenBank/DDBJ whole genome shotgun (WGS) entry which is preliminary data.</text>
</comment>
<dbReference type="EMBL" id="LJQZ01000188">
    <property type="protein sequence ID" value="KPY14415.1"/>
    <property type="molecule type" value="Genomic_DNA"/>
</dbReference>
<dbReference type="GO" id="GO:0055085">
    <property type="term" value="P:transmembrane transport"/>
    <property type="evidence" value="ECO:0007669"/>
    <property type="project" value="UniProtKB-ARBA"/>
</dbReference>
<dbReference type="AlphaFoldDB" id="A0ABD4BCV4"/>
<feature type="transmembrane region" description="Helical" evidence="8">
    <location>
        <begin position="934"/>
        <end position="959"/>
    </location>
</feature>
<feature type="transmembrane region" description="Helical" evidence="8">
    <location>
        <begin position="395"/>
        <end position="418"/>
    </location>
</feature>
<feature type="transmembrane region" description="Helical" evidence="8">
    <location>
        <begin position="1012"/>
        <end position="1035"/>
    </location>
</feature>
<dbReference type="Pfam" id="PF00873">
    <property type="entry name" value="ACR_tran"/>
    <property type="match status" value="1"/>
</dbReference>
<dbReference type="InterPro" id="IPR001036">
    <property type="entry name" value="Acrflvin-R"/>
</dbReference>
<evidence type="ECO:0000313" key="10">
    <source>
        <dbReference type="Proteomes" id="UP000050396"/>
    </source>
</evidence>
<feature type="transmembrane region" description="Helical" evidence="8">
    <location>
        <begin position="346"/>
        <end position="362"/>
    </location>
</feature>
<feature type="transmembrane region" description="Helical" evidence="8">
    <location>
        <begin position="909"/>
        <end position="928"/>
    </location>
</feature>
<accession>A0ABD4BCV4</accession>
<feature type="transmembrane region" description="Helical" evidence="8">
    <location>
        <begin position="12"/>
        <end position="31"/>
    </location>
</feature>
<feature type="transmembrane region" description="Helical" evidence="8">
    <location>
        <begin position="452"/>
        <end position="472"/>
    </location>
</feature>
<dbReference type="PANTHER" id="PTHR32063">
    <property type="match status" value="1"/>
</dbReference>
<dbReference type="Gene3D" id="3.30.70.1440">
    <property type="entry name" value="Multidrug efflux transporter AcrB pore domain"/>
    <property type="match status" value="1"/>
</dbReference>
<evidence type="ECO:0000256" key="3">
    <source>
        <dbReference type="ARBA" id="ARBA00022448"/>
    </source>
</evidence>
<dbReference type="InterPro" id="IPR027463">
    <property type="entry name" value="AcrB_DN_DC_subdom"/>
</dbReference>
<dbReference type="RefSeq" id="WP_011169758.1">
    <property type="nucleotide sequence ID" value="NZ_CP166925.2"/>
</dbReference>
<dbReference type="PRINTS" id="PR00702">
    <property type="entry name" value="ACRIFLAVINRP"/>
</dbReference>
<dbReference type="Gene3D" id="3.30.2090.10">
    <property type="entry name" value="Multidrug efflux transporter AcrB TolC docking domain, DN and DC subdomains"/>
    <property type="match status" value="2"/>
</dbReference>
<keyword evidence="3" id="KW-0813">Transport</keyword>
<dbReference type="GO" id="GO:0005886">
    <property type="term" value="C:plasma membrane"/>
    <property type="evidence" value="ECO:0007669"/>
    <property type="project" value="UniProtKB-SubCell"/>
</dbReference>
<keyword evidence="6 8" id="KW-1133">Transmembrane helix</keyword>
<gene>
    <name evidence="9" type="ORF">ALO55_03346</name>
</gene>
<dbReference type="PANTHER" id="PTHR32063:SF24">
    <property type="entry name" value="CATION EFFLUX SYSTEM (ACRB_ACRD_ACRF FAMILY)"/>
    <property type="match status" value="1"/>
</dbReference>
<keyword evidence="4" id="KW-1003">Cell membrane</keyword>
<dbReference type="SUPFAM" id="SSF82693">
    <property type="entry name" value="Multidrug efflux transporter AcrB pore domain, PN1, PN2, PC1 and PC2 subdomains"/>
    <property type="match status" value="3"/>
</dbReference>
<dbReference type="SUPFAM" id="SSF82714">
    <property type="entry name" value="Multidrug efflux transporter AcrB TolC docking domain, DN and DC subdomains"/>
    <property type="match status" value="2"/>
</dbReference>
<dbReference type="NCBIfam" id="TIGR00914">
    <property type="entry name" value="2A0601"/>
    <property type="match status" value="1"/>
</dbReference>
<organism evidence="9 10">
    <name type="scientific">Pseudomonas savastanoi pv. phaseolicola</name>
    <name type="common">Pseudomonas syringae pv. phaseolicola</name>
    <dbReference type="NCBI Taxonomy" id="319"/>
    <lineage>
        <taxon>Bacteria</taxon>
        <taxon>Pseudomonadati</taxon>
        <taxon>Pseudomonadota</taxon>
        <taxon>Gammaproteobacteria</taxon>
        <taxon>Pseudomonadales</taxon>
        <taxon>Pseudomonadaceae</taxon>
        <taxon>Pseudomonas</taxon>
    </lineage>
</organism>
<protein>
    <submittedName>
        <fullName evidence="9">Cation efflux family protein</fullName>
    </submittedName>
</protein>
<proteinExistence type="inferred from homology"/>
<evidence type="ECO:0000313" key="9">
    <source>
        <dbReference type="EMBL" id="KPY14415.1"/>
    </source>
</evidence>
<dbReference type="Gene3D" id="3.30.70.1430">
    <property type="entry name" value="Multidrug efflux transporter AcrB pore domain"/>
    <property type="match status" value="2"/>
</dbReference>